<accession>A0AA35RRB9</accession>
<dbReference type="EMBL" id="CASHTH010001467">
    <property type="protein sequence ID" value="CAI8015832.1"/>
    <property type="molecule type" value="Genomic_DNA"/>
</dbReference>
<keyword evidence="2" id="KW-1185">Reference proteome</keyword>
<comment type="caution">
    <text evidence="1">The sequence shown here is derived from an EMBL/GenBank/DDBJ whole genome shotgun (WGS) entry which is preliminary data.</text>
</comment>
<organism evidence="1 2">
    <name type="scientific">Geodia barretti</name>
    <name type="common">Barrett's horny sponge</name>
    <dbReference type="NCBI Taxonomy" id="519541"/>
    <lineage>
        <taxon>Eukaryota</taxon>
        <taxon>Metazoa</taxon>
        <taxon>Porifera</taxon>
        <taxon>Demospongiae</taxon>
        <taxon>Heteroscleromorpha</taxon>
        <taxon>Tetractinellida</taxon>
        <taxon>Astrophorina</taxon>
        <taxon>Geodiidae</taxon>
        <taxon>Geodia</taxon>
    </lineage>
</organism>
<dbReference type="AlphaFoldDB" id="A0AA35RRB9"/>
<proteinExistence type="predicted"/>
<dbReference type="Proteomes" id="UP001174909">
    <property type="component" value="Unassembled WGS sequence"/>
</dbReference>
<evidence type="ECO:0000313" key="2">
    <source>
        <dbReference type="Proteomes" id="UP001174909"/>
    </source>
</evidence>
<sequence>MAYGGLWNGKGPYSTLSDFALHCSMHLGIYCPEAIGRCRTR</sequence>
<evidence type="ECO:0000313" key="1">
    <source>
        <dbReference type="EMBL" id="CAI8015832.1"/>
    </source>
</evidence>
<protein>
    <submittedName>
        <fullName evidence="1">Uncharacterized protein</fullName>
    </submittedName>
</protein>
<name>A0AA35RRB9_GEOBA</name>
<reference evidence="1" key="1">
    <citation type="submission" date="2023-03" db="EMBL/GenBank/DDBJ databases">
        <authorList>
            <person name="Steffen K."/>
            <person name="Cardenas P."/>
        </authorList>
    </citation>
    <scope>NUCLEOTIDE SEQUENCE</scope>
</reference>
<gene>
    <name evidence="1" type="ORF">GBAR_LOCUS9783</name>
</gene>